<dbReference type="GeneID" id="14920264"/>
<organism evidence="2 3">
    <name type="scientific">Acanthamoeba castellanii (strain ATCC 30010 / Neff)</name>
    <dbReference type="NCBI Taxonomy" id="1257118"/>
    <lineage>
        <taxon>Eukaryota</taxon>
        <taxon>Amoebozoa</taxon>
        <taxon>Discosea</taxon>
        <taxon>Longamoebia</taxon>
        <taxon>Centramoebida</taxon>
        <taxon>Acanthamoebidae</taxon>
        <taxon>Acanthamoeba</taxon>
    </lineage>
</organism>
<proteinExistence type="predicted"/>
<feature type="compositionally biased region" description="Low complexity" evidence="1">
    <location>
        <begin position="136"/>
        <end position="148"/>
    </location>
</feature>
<feature type="compositionally biased region" description="Polar residues" evidence="1">
    <location>
        <begin position="124"/>
        <end position="135"/>
    </location>
</feature>
<dbReference type="EMBL" id="KB007933">
    <property type="protein sequence ID" value="ELR19481.1"/>
    <property type="molecule type" value="Genomic_DNA"/>
</dbReference>
<gene>
    <name evidence="2" type="ORF">ACA1_267810</name>
</gene>
<reference evidence="2 3" key="1">
    <citation type="journal article" date="2013" name="Genome Biol.">
        <title>Genome of Acanthamoeba castellanii highlights extensive lateral gene transfer and early evolution of tyrosine kinase signaling.</title>
        <authorList>
            <person name="Clarke M."/>
            <person name="Lohan A.J."/>
            <person name="Liu B."/>
            <person name="Lagkouvardos I."/>
            <person name="Roy S."/>
            <person name="Zafar N."/>
            <person name="Bertelli C."/>
            <person name="Schilde C."/>
            <person name="Kianianmomeni A."/>
            <person name="Burglin T.R."/>
            <person name="Frech C."/>
            <person name="Turcotte B."/>
            <person name="Kopec K.O."/>
            <person name="Synnott J.M."/>
            <person name="Choo C."/>
            <person name="Paponov I."/>
            <person name="Finkler A."/>
            <person name="Soon Heng Tan C."/>
            <person name="Hutchins A.P."/>
            <person name="Weinmeier T."/>
            <person name="Rattei T."/>
            <person name="Chu J.S."/>
            <person name="Gimenez G."/>
            <person name="Irimia M."/>
            <person name="Rigden D.J."/>
            <person name="Fitzpatrick D.A."/>
            <person name="Lorenzo-Morales J."/>
            <person name="Bateman A."/>
            <person name="Chiu C.H."/>
            <person name="Tang P."/>
            <person name="Hegemann P."/>
            <person name="Fromm H."/>
            <person name="Raoult D."/>
            <person name="Greub G."/>
            <person name="Miranda-Saavedra D."/>
            <person name="Chen N."/>
            <person name="Nash P."/>
            <person name="Ginger M.L."/>
            <person name="Horn M."/>
            <person name="Schaap P."/>
            <person name="Caler L."/>
            <person name="Loftus B."/>
        </authorList>
    </citation>
    <scope>NUCLEOTIDE SEQUENCE [LARGE SCALE GENOMIC DNA]</scope>
    <source>
        <strain evidence="2 3">Neff</strain>
    </source>
</reference>
<name>L8H4U4_ACACF</name>
<feature type="region of interest" description="Disordered" evidence="1">
    <location>
        <begin position="53"/>
        <end position="168"/>
    </location>
</feature>
<dbReference type="VEuPathDB" id="AmoebaDB:ACA1_267810"/>
<evidence type="ECO:0000313" key="2">
    <source>
        <dbReference type="EMBL" id="ELR19481.1"/>
    </source>
</evidence>
<evidence type="ECO:0000256" key="1">
    <source>
        <dbReference type="SAM" id="MobiDB-lite"/>
    </source>
</evidence>
<feature type="compositionally biased region" description="Low complexity" evidence="1">
    <location>
        <begin position="53"/>
        <end position="97"/>
    </location>
</feature>
<dbReference type="AlphaFoldDB" id="L8H4U4"/>
<dbReference type="Proteomes" id="UP000011083">
    <property type="component" value="Unassembled WGS sequence"/>
</dbReference>
<dbReference type="KEGG" id="acan:ACA1_267810"/>
<evidence type="ECO:0000313" key="3">
    <source>
        <dbReference type="Proteomes" id="UP000011083"/>
    </source>
</evidence>
<dbReference type="RefSeq" id="XP_004341567.1">
    <property type="nucleotide sequence ID" value="XM_004341519.1"/>
</dbReference>
<accession>L8H4U4</accession>
<protein>
    <submittedName>
        <fullName evidence="2">Uncharacterized protein</fullName>
    </submittedName>
</protein>
<keyword evidence="3" id="KW-1185">Reference proteome</keyword>
<sequence>MDLAGEALVTLEERAERDAATIRHLREALDTISAQHRALQDKHAAMALLLQPSSPTSSSTAVGVTSSSSSTSSTSLTATPSSGSASLSAPASASVSPRGTSPRPGYHYGIGATSGGVVLPQHPHTLSQTPRSFHNSFPSLTSPRSPSRPAGPFSPRNGEGLVSPATSPRRRLACRTGNCTCNAFTPQPSASWICVCGHMSLKHAGGPP</sequence>